<dbReference type="OrthoDB" id="10681254at2759"/>
<feature type="compositionally biased region" description="Pro residues" evidence="1">
    <location>
        <begin position="21"/>
        <end position="32"/>
    </location>
</feature>
<comment type="caution">
    <text evidence="2">The sequence shown here is derived from an EMBL/GenBank/DDBJ whole genome shotgun (WGS) entry which is preliminary data.</text>
</comment>
<dbReference type="Proteomes" id="UP000190648">
    <property type="component" value="Unassembled WGS sequence"/>
</dbReference>
<evidence type="ECO:0000256" key="1">
    <source>
        <dbReference type="SAM" id="MobiDB-lite"/>
    </source>
</evidence>
<accession>A0A1V4JZQ7</accession>
<name>A0A1V4JZQ7_PATFA</name>
<organism evidence="2 3">
    <name type="scientific">Patagioenas fasciata monilis</name>
    <dbReference type="NCBI Taxonomy" id="372326"/>
    <lineage>
        <taxon>Eukaryota</taxon>
        <taxon>Metazoa</taxon>
        <taxon>Chordata</taxon>
        <taxon>Craniata</taxon>
        <taxon>Vertebrata</taxon>
        <taxon>Euteleostomi</taxon>
        <taxon>Archelosauria</taxon>
        <taxon>Archosauria</taxon>
        <taxon>Dinosauria</taxon>
        <taxon>Saurischia</taxon>
        <taxon>Theropoda</taxon>
        <taxon>Coelurosauria</taxon>
        <taxon>Aves</taxon>
        <taxon>Neognathae</taxon>
        <taxon>Neoaves</taxon>
        <taxon>Columbimorphae</taxon>
        <taxon>Columbiformes</taxon>
        <taxon>Columbidae</taxon>
        <taxon>Patagioenas</taxon>
    </lineage>
</organism>
<sequence>MAEGRATWDPADEATAQPPQQAVPPRGPPRQPGLPQDPGASDPSVVSTIVCAVLGPRGVRIVFHSMQRALDTSQRWLNRHLSERQADEARRRVVAITQQLWPRPPDIRPQLARLQRVLGLTDSTREGGGPEVYRTMVTVRGQVAAAGWMLVQQLWDVSARLRDVSENLRAGAERLRVPLSKAARRARRRVAELRDVFVQVGSLEELLVVVVTRGEEVVTQAWQALGVFLLQHPALGWLQDAAGTVRPDATNAAGTGRPDTTEAAGTVAPDTTKSVETVTPDSTCSAETVSPDTTSSAEMVALSSTKSVEMMTPDTTNSAEMVAPDSTKSAEMVAPDTTSSAGTVTPDSTEAAETVTPDSTEAAEPPDAAPPDPQP</sequence>
<evidence type="ECO:0000313" key="3">
    <source>
        <dbReference type="Proteomes" id="UP000190648"/>
    </source>
</evidence>
<feature type="compositionally biased region" description="Polar residues" evidence="1">
    <location>
        <begin position="269"/>
        <end position="319"/>
    </location>
</feature>
<evidence type="ECO:0000313" key="2">
    <source>
        <dbReference type="EMBL" id="OPJ77692.1"/>
    </source>
</evidence>
<proteinExistence type="predicted"/>
<protein>
    <submittedName>
        <fullName evidence="2">Uncharacterized protein</fullName>
    </submittedName>
</protein>
<keyword evidence="3" id="KW-1185">Reference proteome</keyword>
<feature type="region of interest" description="Disordered" evidence="1">
    <location>
        <begin position="1"/>
        <end position="43"/>
    </location>
</feature>
<dbReference type="Gene3D" id="1.20.120.340">
    <property type="entry name" value="Flagellar protein FliS"/>
    <property type="match status" value="1"/>
</dbReference>
<feature type="compositionally biased region" description="Polar residues" evidence="1">
    <location>
        <begin position="336"/>
        <end position="348"/>
    </location>
</feature>
<feature type="region of interest" description="Disordered" evidence="1">
    <location>
        <begin position="248"/>
        <end position="375"/>
    </location>
</feature>
<dbReference type="AlphaFoldDB" id="A0A1V4JZQ7"/>
<dbReference type="SUPFAM" id="SSF109775">
    <property type="entry name" value="Mannose-6-phosphate receptor binding protein 1 (Tip47), C-terminal domain"/>
    <property type="match status" value="1"/>
</dbReference>
<gene>
    <name evidence="2" type="ORF">AV530_009492</name>
</gene>
<reference evidence="2 3" key="1">
    <citation type="submission" date="2016-02" db="EMBL/GenBank/DDBJ databases">
        <title>Band-tailed pigeon sequencing and assembly.</title>
        <authorList>
            <person name="Soares A.E."/>
            <person name="Novak B.J."/>
            <person name="Rice E.S."/>
            <person name="O'Connell B."/>
            <person name="Chang D."/>
            <person name="Weber S."/>
            <person name="Shapiro B."/>
        </authorList>
    </citation>
    <scope>NUCLEOTIDE SEQUENCE [LARGE SCALE GENOMIC DNA]</scope>
    <source>
        <strain evidence="2">BTP2013</strain>
        <tissue evidence="2">Blood</tissue>
    </source>
</reference>
<dbReference type="EMBL" id="LSYS01005256">
    <property type="protein sequence ID" value="OPJ77692.1"/>
    <property type="molecule type" value="Genomic_DNA"/>
</dbReference>